<dbReference type="KEGG" id="dai:Desaci_4717"/>
<dbReference type="Proteomes" id="UP000002892">
    <property type="component" value="Chromosome"/>
</dbReference>
<dbReference type="PANTHER" id="PTHR35788">
    <property type="entry name" value="EXPORTED PROTEIN-RELATED"/>
    <property type="match status" value="1"/>
</dbReference>
<dbReference type="eggNOG" id="COG2720">
    <property type="taxonomic scope" value="Bacteria"/>
</dbReference>
<accession>I4DCM1</accession>
<keyword evidence="2" id="KW-0472">Membrane</keyword>
<evidence type="ECO:0000313" key="4">
    <source>
        <dbReference type="EMBL" id="AFM43545.1"/>
    </source>
</evidence>
<dbReference type="PANTHER" id="PTHR35788:SF1">
    <property type="entry name" value="EXPORTED PROTEIN"/>
    <property type="match status" value="1"/>
</dbReference>
<dbReference type="InterPro" id="IPR011098">
    <property type="entry name" value="G5_dom"/>
</dbReference>
<protein>
    <submittedName>
        <fullName evidence="4">Putative vancomycin resistance protein</fullName>
    </submittedName>
</protein>
<keyword evidence="2" id="KW-0812">Transmembrane</keyword>
<dbReference type="Pfam" id="PF12229">
    <property type="entry name" value="PG_binding_4"/>
    <property type="match status" value="1"/>
</dbReference>
<dbReference type="Gene3D" id="2.20.230.10">
    <property type="entry name" value="Resuscitation-promoting factor rpfb"/>
    <property type="match status" value="1"/>
</dbReference>
<proteinExistence type="predicted"/>
<keyword evidence="1" id="KW-0732">Signal</keyword>
<sequence>MDESLEQRMRTSKTDALTTEEFSNPHITTRNRRTKKNRISGRKLLFISLSILILLLAIGVPVGYYTWDHHTIVEGVKISGINVSNMSQLQAKAAVNKDIESLLNQTVKLTDGQHDQDVKLEDLGLTLSADKALKDAYGVSRIGSLYQRINSKREAAKGLDFKLTSQWDDKKMQTCLDQLFGQYNKPAVDASFQITDQNVMVISKEQAGFAYDSETLKTQIKAINYSDPVKELKVNYQEQKPKVLASQLEAQKITGLLASYTTHFDPSQTARTENVQLAAKALDKAVIKPDDILSFNNIVGERTVAGGYKDAYIIVDGKFVPGLAGGICQVSSTLYNTGLLANLAVAQRSNHDLAITYAPLGQDATVAYPDLDLKFRNNTGGYLLIRTSSTSNSLTIDLYGKVNPGQEVNITDTTESVIQPEEQHVVDKTLKHGESVVKQLGQPGYIVKSVRTVKVNGNVVSSEPLQQSVYKALPKIVDVGP</sequence>
<dbReference type="Pfam" id="PF04294">
    <property type="entry name" value="VanW"/>
    <property type="match status" value="1"/>
</dbReference>
<evidence type="ECO:0000256" key="1">
    <source>
        <dbReference type="ARBA" id="ARBA00022729"/>
    </source>
</evidence>
<evidence type="ECO:0000313" key="5">
    <source>
        <dbReference type="Proteomes" id="UP000002892"/>
    </source>
</evidence>
<organism evidence="4 5">
    <name type="scientific">Desulfosporosinus acidiphilus (strain DSM 22704 / JCM 16185 / SJ4)</name>
    <dbReference type="NCBI Taxonomy" id="646529"/>
    <lineage>
        <taxon>Bacteria</taxon>
        <taxon>Bacillati</taxon>
        <taxon>Bacillota</taxon>
        <taxon>Clostridia</taxon>
        <taxon>Eubacteriales</taxon>
        <taxon>Desulfitobacteriaceae</taxon>
        <taxon>Desulfosporosinus</taxon>
    </lineage>
</organism>
<feature type="transmembrane region" description="Helical" evidence="2">
    <location>
        <begin position="44"/>
        <end position="67"/>
    </location>
</feature>
<dbReference type="InterPro" id="IPR022029">
    <property type="entry name" value="YoaR-like_PG-bd"/>
</dbReference>
<dbReference type="RefSeq" id="WP_014829525.1">
    <property type="nucleotide sequence ID" value="NC_018068.1"/>
</dbReference>
<dbReference type="InterPro" id="IPR052913">
    <property type="entry name" value="Glycopeptide_resist_protein"/>
</dbReference>
<dbReference type="HOGENOM" id="CLU_011572_2_1_9"/>
<dbReference type="InterPro" id="IPR007391">
    <property type="entry name" value="Vancomycin_resist_VanW"/>
</dbReference>
<dbReference type="PROSITE" id="PS51109">
    <property type="entry name" value="G5"/>
    <property type="match status" value="1"/>
</dbReference>
<dbReference type="AlphaFoldDB" id="I4DCM1"/>
<feature type="domain" description="G5" evidence="3">
    <location>
        <begin position="404"/>
        <end position="481"/>
    </location>
</feature>
<keyword evidence="5" id="KW-1185">Reference proteome</keyword>
<dbReference type="EMBL" id="CP003639">
    <property type="protein sequence ID" value="AFM43545.1"/>
    <property type="molecule type" value="Genomic_DNA"/>
</dbReference>
<reference evidence="4 5" key="1">
    <citation type="journal article" date="2012" name="J. Bacteriol.">
        <title>Complete genome sequences of Desulfosporosinus orientis DSM765T, Desulfosporosinus youngiae DSM17734T, Desulfosporosinus meridiei DSM13257T, and Desulfosporosinus acidiphilus DSM22704T.</title>
        <authorList>
            <person name="Pester M."/>
            <person name="Brambilla E."/>
            <person name="Alazard D."/>
            <person name="Rattei T."/>
            <person name="Weinmaier T."/>
            <person name="Han J."/>
            <person name="Lucas S."/>
            <person name="Lapidus A."/>
            <person name="Cheng J.F."/>
            <person name="Goodwin L."/>
            <person name="Pitluck S."/>
            <person name="Peters L."/>
            <person name="Ovchinnikova G."/>
            <person name="Teshima H."/>
            <person name="Detter J.C."/>
            <person name="Han C.S."/>
            <person name="Tapia R."/>
            <person name="Land M.L."/>
            <person name="Hauser L."/>
            <person name="Kyrpides N.C."/>
            <person name="Ivanova N.N."/>
            <person name="Pagani I."/>
            <person name="Huntmann M."/>
            <person name="Wei C.L."/>
            <person name="Davenport K.W."/>
            <person name="Daligault H."/>
            <person name="Chain P.S."/>
            <person name="Chen A."/>
            <person name="Mavromatis K."/>
            <person name="Markowitz V."/>
            <person name="Szeto E."/>
            <person name="Mikhailova N."/>
            <person name="Pati A."/>
            <person name="Wagner M."/>
            <person name="Woyke T."/>
            <person name="Ollivier B."/>
            <person name="Klenk H.P."/>
            <person name="Spring S."/>
            <person name="Loy A."/>
        </authorList>
    </citation>
    <scope>NUCLEOTIDE SEQUENCE [LARGE SCALE GENOMIC DNA]</scope>
    <source>
        <strain evidence="5">DSM 22704 / JCM 16185 / SJ4</strain>
    </source>
</reference>
<name>I4DCM1_DESAJ</name>
<dbReference type="Pfam" id="PF07501">
    <property type="entry name" value="G5"/>
    <property type="match status" value="1"/>
</dbReference>
<dbReference type="STRING" id="646529.Desaci_4717"/>
<keyword evidence="2" id="KW-1133">Transmembrane helix</keyword>
<gene>
    <name evidence="4" type="ordered locus">Desaci_4717</name>
</gene>
<evidence type="ECO:0000259" key="3">
    <source>
        <dbReference type="PROSITE" id="PS51109"/>
    </source>
</evidence>
<evidence type="ECO:0000256" key="2">
    <source>
        <dbReference type="SAM" id="Phobius"/>
    </source>
</evidence>
<dbReference type="SMART" id="SM01208">
    <property type="entry name" value="G5"/>
    <property type="match status" value="1"/>
</dbReference>